<name>A0A6H9YM95_9ACTN</name>
<accession>A0A6H9YM95</accession>
<organism evidence="1 2">
    <name type="scientific">Actinomadura rudentiformis</name>
    <dbReference type="NCBI Taxonomy" id="359158"/>
    <lineage>
        <taxon>Bacteria</taxon>
        <taxon>Bacillati</taxon>
        <taxon>Actinomycetota</taxon>
        <taxon>Actinomycetes</taxon>
        <taxon>Streptosporangiales</taxon>
        <taxon>Thermomonosporaceae</taxon>
        <taxon>Actinomadura</taxon>
    </lineage>
</organism>
<keyword evidence="2" id="KW-1185">Reference proteome</keyword>
<proteinExistence type="predicted"/>
<comment type="caution">
    <text evidence="1">The sequence shown here is derived from an EMBL/GenBank/DDBJ whole genome shotgun (WGS) entry which is preliminary data.</text>
</comment>
<dbReference type="EMBL" id="WBMT01000010">
    <property type="protein sequence ID" value="KAB2346920.1"/>
    <property type="molecule type" value="Genomic_DNA"/>
</dbReference>
<reference evidence="1 2" key="1">
    <citation type="submission" date="2019-09" db="EMBL/GenBank/DDBJ databases">
        <title>Actinomadura physcomitrii sp. nov., a novel actinomycete isolated from moss [Physcomitrium sphaericum (Ludw) Fuernr].</title>
        <authorList>
            <person name="Zhuang X."/>
            <person name="Liu C."/>
        </authorList>
    </citation>
    <scope>NUCLEOTIDE SEQUENCE [LARGE SCALE GENOMIC DNA]</scope>
    <source>
        <strain evidence="1 2">HMC1</strain>
    </source>
</reference>
<dbReference type="Proteomes" id="UP000468735">
    <property type="component" value="Unassembled WGS sequence"/>
</dbReference>
<gene>
    <name evidence="1" type="ORF">F8566_22255</name>
</gene>
<protein>
    <submittedName>
        <fullName evidence="1">Uncharacterized protein</fullName>
    </submittedName>
</protein>
<evidence type="ECO:0000313" key="1">
    <source>
        <dbReference type="EMBL" id="KAB2346920.1"/>
    </source>
</evidence>
<sequence>MMVTSSSSWSATGSGSVSENIVATVTLEVIVIISVHTSRIWPSRQEPVTSVIRAVMAHA</sequence>
<evidence type="ECO:0000313" key="2">
    <source>
        <dbReference type="Proteomes" id="UP000468735"/>
    </source>
</evidence>
<dbReference type="RefSeq" id="WP_151562835.1">
    <property type="nucleotide sequence ID" value="NZ_WBMT01000010.1"/>
</dbReference>
<dbReference type="AlphaFoldDB" id="A0A6H9YM95"/>